<evidence type="ECO:0000313" key="1">
    <source>
        <dbReference type="EMBL" id="RIB30857.1"/>
    </source>
</evidence>
<reference evidence="1 2" key="1">
    <citation type="submission" date="2018-06" db="EMBL/GenBank/DDBJ databases">
        <title>Comparative genomics reveals the genomic features of Rhizophagus irregularis, R. cerebriforme, R. diaphanum and Gigaspora rosea, and their symbiotic lifestyle signature.</title>
        <authorList>
            <person name="Morin E."/>
            <person name="San Clemente H."/>
            <person name="Chen E.C.H."/>
            <person name="De La Providencia I."/>
            <person name="Hainaut M."/>
            <person name="Kuo A."/>
            <person name="Kohler A."/>
            <person name="Murat C."/>
            <person name="Tang N."/>
            <person name="Roy S."/>
            <person name="Loubradou J."/>
            <person name="Henrissat B."/>
            <person name="Grigoriev I.V."/>
            <person name="Corradi N."/>
            <person name="Roux C."/>
            <person name="Martin F.M."/>
        </authorList>
    </citation>
    <scope>NUCLEOTIDE SEQUENCE [LARGE SCALE GENOMIC DNA]</scope>
    <source>
        <strain evidence="1 2">DAOM 194757</strain>
    </source>
</reference>
<dbReference type="AlphaFoldDB" id="A0A397WAL4"/>
<organism evidence="1 2">
    <name type="scientific">Gigaspora rosea</name>
    <dbReference type="NCBI Taxonomy" id="44941"/>
    <lineage>
        <taxon>Eukaryota</taxon>
        <taxon>Fungi</taxon>
        <taxon>Fungi incertae sedis</taxon>
        <taxon>Mucoromycota</taxon>
        <taxon>Glomeromycotina</taxon>
        <taxon>Glomeromycetes</taxon>
        <taxon>Diversisporales</taxon>
        <taxon>Gigasporaceae</taxon>
        <taxon>Gigaspora</taxon>
    </lineage>
</organism>
<comment type="caution">
    <text evidence="1">The sequence shown here is derived from an EMBL/GenBank/DDBJ whole genome shotgun (WGS) entry which is preliminary data.</text>
</comment>
<name>A0A397WAL4_9GLOM</name>
<evidence type="ECO:0000313" key="2">
    <source>
        <dbReference type="Proteomes" id="UP000266673"/>
    </source>
</evidence>
<proteinExistence type="predicted"/>
<protein>
    <submittedName>
        <fullName evidence="1">Uncharacterized protein</fullName>
    </submittedName>
</protein>
<dbReference type="EMBL" id="QKWP01000004">
    <property type="protein sequence ID" value="RIB30857.1"/>
    <property type="molecule type" value="Genomic_DNA"/>
</dbReference>
<sequence>MCNTRKNAYIRDVIRFKLFYMVTSLAYICIKINEVIGNDEISEIDPDHIRDDA</sequence>
<keyword evidence="2" id="KW-1185">Reference proteome</keyword>
<gene>
    <name evidence="1" type="ORF">C2G38_2052707</name>
</gene>
<dbReference type="Proteomes" id="UP000266673">
    <property type="component" value="Unassembled WGS sequence"/>
</dbReference>
<accession>A0A397WAL4</accession>